<feature type="domain" description="KIB1-4 beta-propeller" evidence="1">
    <location>
        <begin position="100"/>
        <end position="282"/>
    </location>
</feature>
<reference evidence="2" key="1">
    <citation type="submission" date="2015-06" db="UniProtKB">
        <authorList>
            <consortium name="EnsemblPlants"/>
        </authorList>
    </citation>
    <scope>IDENTIFICATION</scope>
</reference>
<evidence type="ECO:0000313" key="2">
    <source>
        <dbReference type="EnsemblPlants" id="EMT10250"/>
    </source>
</evidence>
<dbReference type="EnsemblPlants" id="EMT10250">
    <property type="protein sequence ID" value="EMT10250"/>
    <property type="gene ID" value="F775_22265"/>
</dbReference>
<dbReference type="PANTHER" id="PTHR33165:SF87">
    <property type="entry name" value="DUF295 DOMAIN-CONTAINING PROTEIN"/>
    <property type="match status" value="1"/>
</dbReference>
<dbReference type="PANTHER" id="PTHR33165">
    <property type="entry name" value="F-BOX DOMAIN CONTAINING PROTEIN-LIKE-RELATED"/>
    <property type="match status" value="1"/>
</dbReference>
<accession>M8B9H2</accession>
<dbReference type="Pfam" id="PF03478">
    <property type="entry name" value="Beta-prop_KIB1-4"/>
    <property type="match status" value="1"/>
</dbReference>
<sequence>MGTGGGLGCPPPTRARLGGLARPAHLEMCRIGIFDIAFSGPEFQLSQKNMMQNGRIKELLAVVDGGRWGKARLRTGRRLRVNLSALNGAGIDDSTIPTTLVISLRNGLRQVICAKPSDKLWSFVQAIDQRSASFLDKVRGHSPLTFGGRCYFTTSDGMIIALDLTPGVEPHMVCLLEDPRLVNHHETIIYSYLVRSHDRMLMVRYLFGTNLLQGGGYNEEDIFMWQDYPSRMEVLEVDLPSRRLVTQHGIGSRCAAFVGASHTVMVSTEKFPRIISNAVYLNYCMQGVFRHFATYCFEDKTTISARHFHGRRIGKNSPCACHWELEDYLMCDVEKGYRM</sequence>
<dbReference type="InterPro" id="IPR005174">
    <property type="entry name" value="KIB1-4_b-propeller"/>
</dbReference>
<name>M8B9H2_AEGTA</name>
<protein>
    <recommendedName>
        <fullName evidence="1">KIB1-4 beta-propeller domain-containing protein</fullName>
    </recommendedName>
</protein>
<dbReference type="AlphaFoldDB" id="M8B9H2"/>
<evidence type="ECO:0000259" key="1">
    <source>
        <dbReference type="Pfam" id="PF03478"/>
    </source>
</evidence>
<proteinExistence type="predicted"/>
<organism evidence="2">
    <name type="scientific">Aegilops tauschii</name>
    <name type="common">Tausch's goatgrass</name>
    <name type="synonym">Aegilops squarrosa</name>
    <dbReference type="NCBI Taxonomy" id="37682"/>
    <lineage>
        <taxon>Eukaryota</taxon>
        <taxon>Viridiplantae</taxon>
        <taxon>Streptophyta</taxon>
        <taxon>Embryophyta</taxon>
        <taxon>Tracheophyta</taxon>
        <taxon>Spermatophyta</taxon>
        <taxon>Magnoliopsida</taxon>
        <taxon>Liliopsida</taxon>
        <taxon>Poales</taxon>
        <taxon>Poaceae</taxon>
        <taxon>BOP clade</taxon>
        <taxon>Pooideae</taxon>
        <taxon>Triticodae</taxon>
        <taxon>Triticeae</taxon>
        <taxon>Triticinae</taxon>
        <taxon>Aegilops</taxon>
    </lineage>
</organism>